<dbReference type="PANTHER" id="PTHR43701:SF2">
    <property type="entry name" value="MEMBRANE TRANSPORTER PROTEIN YJNA-RELATED"/>
    <property type="match status" value="1"/>
</dbReference>
<dbReference type="KEGG" id="lsd:EMK97_10405"/>
<comment type="subcellular location">
    <subcellularLocation>
        <location evidence="6">Cell membrane</location>
        <topology evidence="6">Multi-pass membrane protein</topology>
    </subcellularLocation>
    <subcellularLocation>
        <location evidence="1">Membrane</location>
        <topology evidence="1">Multi-pass membrane protein</topology>
    </subcellularLocation>
</comment>
<evidence type="ECO:0000313" key="8">
    <source>
        <dbReference type="Proteomes" id="UP000290244"/>
    </source>
</evidence>
<comment type="similarity">
    <text evidence="2 6">Belongs to the 4-toluene sulfonate uptake permease (TSUP) (TC 2.A.102) family.</text>
</comment>
<proteinExistence type="inferred from homology"/>
<dbReference type="RefSeq" id="WP_130601906.1">
    <property type="nucleotide sequence ID" value="NZ_CP034759.1"/>
</dbReference>
<sequence length="258" mass="26967">MLLSSIDVLQAGILIVIGLLAGIINTLAGGGSNLSLPALMIYGLPADVANATNRVSVFMQSLTASRGFYQHGKIEASSVKDTFWPLLIGGLCGALAASYINVELLKPLLLGTMIAVSLWVVLKADTDAEQVRQNKSCFASKKALAATVVAGFYGGFVQAGVGFVLIAAFVGVLNYDLLRANAMKMVATLIFTSVALVVFIVREQIAWLPGLLLAIGSIVGAQIAVKFAVNVKAKTLKLMVLLMTVAASIAALAFCDYA</sequence>
<dbReference type="AlphaFoldDB" id="A0A4P6P3U3"/>
<dbReference type="InterPro" id="IPR002781">
    <property type="entry name" value="TM_pro_TauE-like"/>
</dbReference>
<keyword evidence="8" id="KW-1185">Reference proteome</keyword>
<dbReference type="OrthoDB" id="9807082at2"/>
<evidence type="ECO:0000313" key="7">
    <source>
        <dbReference type="EMBL" id="QBG36091.1"/>
    </source>
</evidence>
<feature type="transmembrane region" description="Helical" evidence="6">
    <location>
        <begin position="12"/>
        <end position="30"/>
    </location>
</feature>
<dbReference type="EMBL" id="CP034759">
    <property type="protein sequence ID" value="QBG36091.1"/>
    <property type="molecule type" value="Genomic_DNA"/>
</dbReference>
<dbReference type="GO" id="GO:0005886">
    <property type="term" value="C:plasma membrane"/>
    <property type="evidence" value="ECO:0007669"/>
    <property type="project" value="UniProtKB-SubCell"/>
</dbReference>
<keyword evidence="4 6" id="KW-1133">Transmembrane helix</keyword>
<protein>
    <recommendedName>
        <fullName evidence="6">Probable membrane transporter protein</fullName>
    </recommendedName>
</protein>
<dbReference type="PANTHER" id="PTHR43701">
    <property type="entry name" value="MEMBRANE TRANSPORTER PROTEIN MJ0441-RELATED"/>
    <property type="match status" value="1"/>
</dbReference>
<dbReference type="Pfam" id="PF01925">
    <property type="entry name" value="TauE"/>
    <property type="match status" value="1"/>
</dbReference>
<accession>A0A4P6P3U3</accession>
<dbReference type="Proteomes" id="UP000290244">
    <property type="component" value="Chromosome"/>
</dbReference>
<feature type="transmembrane region" description="Helical" evidence="6">
    <location>
        <begin position="208"/>
        <end position="229"/>
    </location>
</feature>
<evidence type="ECO:0000256" key="3">
    <source>
        <dbReference type="ARBA" id="ARBA00022692"/>
    </source>
</evidence>
<feature type="transmembrane region" description="Helical" evidence="6">
    <location>
        <begin position="182"/>
        <end position="201"/>
    </location>
</feature>
<name>A0A4P6P3U3_9GAMM</name>
<feature type="transmembrane region" description="Helical" evidence="6">
    <location>
        <begin position="83"/>
        <end position="100"/>
    </location>
</feature>
<evidence type="ECO:0000256" key="2">
    <source>
        <dbReference type="ARBA" id="ARBA00009142"/>
    </source>
</evidence>
<evidence type="ECO:0000256" key="1">
    <source>
        <dbReference type="ARBA" id="ARBA00004141"/>
    </source>
</evidence>
<keyword evidence="5 6" id="KW-0472">Membrane</keyword>
<feature type="transmembrane region" description="Helical" evidence="6">
    <location>
        <begin position="143"/>
        <end position="170"/>
    </location>
</feature>
<feature type="transmembrane region" description="Helical" evidence="6">
    <location>
        <begin position="235"/>
        <end position="255"/>
    </location>
</feature>
<gene>
    <name evidence="7" type="ORF">EMK97_10405</name>
</gene>
<evidence type="ECO:0000256" key="5">
    <source>
        <dbReference type="ARBA" id="ARBA00023136"/>
    </source>
</evidence>
<dbReference type="InterPro" id="IPR051598">
    <property type="entry name" value="TSUP/Inactive_protease-like"/>
</dbReference>
<organism evidence="7 8">
    <name type="scientific">Litorilituus sediminis</name>
    <dbReference type="NCBI Taxonomy" id="718192"/>
    <lineage>
        <taxon>Bacteria</taxon>
        <taxon>Pseudomonadati</taxon>
        <taxon>Pseudomonadota</taxon>
        <taxon>Gammaproteobacteria</taxon>
        <taxon>Alteromonadales</taxon>
        <taxon>Colwelliaceae</taxon>
        <taxon>Litorilituus</taxon>
    </lineage>
</organism>
<keyword evidence="6" id="KW-1003">Cell membrane</keyword>
<evidence type="ECO:0000256" key="4">
    <source>
        <dbReference type="ARBA" id="ARBA00022989"/>
    </source>
</evidence>
<keyword evidence="3 6" id="KW-0812">Transmembrane</keyword>
<reference evidence="7 8" key="1">
    <citation type="submission" date="2018-12" db="EMBL/GenBank/DDBJ databases">
        <title>Complete genome of Litorilituus sediminis.</title>
        <authorList>
            <person name="Liu A."/>
            <person name="Rong J."/>
        </authorList>
    </citation>
    <scope>NUCLEOTIDE SEQUENCE [LARGE SCALE GENOMIC DNA]</scope>
    <source>
        <strain evidence="7 8">JCM 17549</strain>
    </source>
</reference>
<evidence type="ECO:0000256" key="6">
    <source>
        <dbReference type="RuleBase" id="RU363041"/>
    </source>
</evidence>